<comment type="similarity">
    <text evidence="1 4 5">Belongs to the cullin family.</text>
</comment>
<evidence type="ECO:0000256" key="5">
    <source>
        <dbReference type="RuleBase" id="RU003829"/>
    </source>
</evidence>
<dbReference type="SUPFAM" id="SSF46785">
    <property type="entry name" value="Winged helix' DNA-binding domain"/>
    <property type="match status" value="1"/>
</dbReference>
<dbReference type="InterPro" id="IPR045093">
    <property type="entry name" value="Cullin"/>
</dbReference>
<dbReference type="InterPro" id="IPR019559">
    <property type="entry name" value="Cullin_neddylation_domain"/>
</dbReference>
<dbReference type="InterPro" id="IPR016157">
    <property type="entry name" value="Cullin_CS"/>
</dbReference>
<dbReference type="FunFam" id="1.10.10.10:FF:000014">
    <property type="entry name" value="Cullin 1"/>
    <property type="match status" value="1"/>
</dbReference>
<dbReference type="InterPro" id="IPR016159">
    <property type="entry name" value="Cullin_repeat-like_dom_sf"/>
</dbReference>
<dbReference type="SMART" id="SM00182">
    <property type="entry name" value="CULLIN"/>
    <property type="match status" value="1"/>
</dbReference>
<dbReference type="FunFam" id="1.20.1310.10:FF:000002">
    <property type="entry name" value="cullin-3 isoform X1"/>
    <property type="match status" value="1"/>
</dbReference>
<dbReference type="GO" id="GO:0006511">
    <property type="term" value="P:ubiquitin-dependent protein catabolic process"/>
    <property type="evidence" value="ECO:0007669"/>
    <property type="project" value="InterPro"/>
</dbReference>
<dbReference type="SUPFAM" id="SSF74788">
    <property type="entry name" value="Cullin repeat-like"/>
    <property type="match status" value="1"/>
</dbReference>
<evidence type="ECO:0000256" key="3">
    <source>
        <dbReference type="ARBA" id="ARBA00022843"/>
    </source>
</evidence>
<dbReference type="GO" id="GO:0031461">
    <property type="term" value="C:cullin-RING ubiquitin ligase complex"/>
    <property type="evidence" value="ECO:0007669"/>
    <property type="project" value="InterPro"/>
</dbReference>
<dbReference type="InterPro" id="IPR036390">
    <property type="entry name" value="WH_DNA-bd_sf"/>
</dbReference>
<dbReference type="Gene3D" id="1.10.10.10">
    <property type="entry name" value="Winged helix-like DNA-binding domain superfamily/Winged helix DNA-binding domain"/>
    <property type="match status" value="1"/>
</dbReference>
<dbReference type="PROSITE" id="PS50069">
    <property type="entry name" value="CULLIN_2"/>
    <property type="match status" value="1"/>
</dbReference>
<evidence type="ECO:0000256" key="4">
    <source>
        <dbReference type="PROSITE-ProRule" id="PRU00330"/>
    </source>
</evidence>
<dbReference type="InterPro" id="IPR059120">
    <property type="entry name" value="Cullin-like_AB"/>
</dbReference>
<name>A0AAD5TC87_9FUNG</name>
<sequence>MSLRPKRIDFDATAGAFLKLVEQLYAESSRALSETEPETTSQTQPKTQTHIQIQTLPTTSAFMDPFQQVYDLCTAYPRPFDARLFDAVAAFLVATAVRAKKRILSQNDIVPTYSREWAAFRTASTYLDIICEYLNKITAKQRPPAHSTPTSSVSTSIGAARRFGAVSKSANSLSTPGTRVFERQKIASLAFLIWKECVLVSIKTNSGNKLMNQIFDYVAQDRNGTPAVESSVVVNAVESFAHTFLLFAVEVNEFAPQQLQYYIQEFEISYLENAKLVYLLMSRIPNGIFPLLETIQSHIISLGKGVVNRLRPGAQKDPREFIQAIIDLHFKYNEICIKYFSNDAAFNASLDKAFRSIVNESYESAAQNFPELLSRFCDGMLKKSTKSISTDAELEEKINRVIILFNYLNEKDVFQKFYSRMLAKRLIYGLSASDDLEMNLIAGLKRVCGFEYTQKLQRMFTDITLSEEYNRLFHASIQRNNVNLGVDFSIFVLTAGSWPLTGSGLEFHLPDELEKSVSKYTEFYMGKHSGRKLSWMYHLSKADVRLTYLDKKYELNMSLHQLGILLLFNKAEKLSVNYIATQVKVSTDDVKRVLKGLLDMEILLVGTGAALVGSSEILLNFKFSNSKRTKLKVNAVAQSESATQESESARTAVDEDRKLFLQATIVRILKSRRTIGHNQLVQEVIDQAKARFLPSVPVIKKGIEQLIEKGYMERSKERKDQYVYVA</sequence>
<organism evidence="7 8">
    <name type="scientific">Physocladia obscura</name>
    <dbReference type="NCBI Taxonomy" id="109957"/>
    <lineage>
        <taxon>Eukaryota</taxon>
        <taxon>Fungi</taxon>
        <taxon>Fungi incertae sedis</taxon>
        <taxon>Chytridiomycota</taxon>
        <taxon>Chytridiomycota incertae sedis</taxon>
        <taxon>Chytridiomycetes</taxon>
        <taxon>Chytridiales</taxon>
        <taxon>Chytriomycetaceae</taxon>
        <taxon>Physocladia</taxon>
    </lineage>
</organism>
<evidence type="ECO:0000313" key="8">
    <source>
        <dbReference type="Proteomes" id="UP001211907"/>
    </source>
</evidence>
<feature type="domain" description="Cullin family profile" evidence="6">
    <location>
        <begin position="368"/>
        <end position="598"/>
    </location>
</feature>
<dbReference type="PROSITE" id="PS01256">
    <property type="entry name" value="CULLIN_1"/>
    <property type="match status" value="1"/>
</dbReference>
<dbReference type="Gene3D" id="3.30.230.130">
    <property type="entry name" value="Cullin, Chain C, Domain 2"/>
    <property type="match status" value="1"/>
</dbReference>
<dbReference type="InterPro" id="IPR036388">
    <property type="entry name" value="WH-like_DNA-bd_sf"/>
</dbReference>
<dbReference type="SUPFAM" id="SSF75632">
    <property type="entry name" value="Cullin homology domain"/>
    <property type="match status" value="1"/>
</dbReference>
<dbReference type="InterPro" id="IPR016158">
    <property type="entry name" value="Cullin_homology"/>
</dbReference>
<proteinExistence type="inferred from homology"/>
<keyword evidence="2" id="KW-1017">Isopeptide bond</keyword>
<dbReference type="EMBL" id="JADGJH010000222">
    <property type="protein sequence ID" value="KAJ3133273.1"/>
    <property type="molecule type" value="Genomic_DNA"/>
</dbReference>
<dbReference type="Pfam" id="PF00888">
    <property type="entry name" value="Cullin"/>
    <property type="match status" value="1"/>
</dbReference>
<keyword evidence="3" id="KW-0832">Ubl conjugation</keyword>
<dbReference type="SMART" id="SM00884">
    <property type="entry name" value="Cullin_Nedd8"/>
    <property type="match status" value="1"/>
</dbReference>
<protein>
    <recommendedName>
        <fullName evidence="6">Cullin family profile domain-containing protein</fullName>
    </recommendedName>
</protein>
<dbReference type="InterPro" id="IPR001373">
    <property type="entry name" value="Cullin_N"/>
</dbReference>
<dbReference type="AlphaFoldDB" id="A0AAD5TC87"/>
<dbReference type="InterPro" id="IPR036317">
    <property type="entry name" value="Cullin_homology_sf"/>
</dbReference>
<evidence type="ECO:0000256" key="1">
    <source>
        <dbReference type="ARBA" id="ARBA00006019"/>
    </source>
</evidence>
<gene>
    <name evidence="7" type="ORF">HK100_004534</name>
</gene>
<accession>A0AAD5TC87</accession>
<dbReference type="Gene3D" id="1.20.1310.10">
    <property type="entry name" value="Cullin Repeats"/>
    <property type="match status" value="4"/>
</dbReference>
<reference evidence="7" key="1">
    <citation type="submission" date="2020-05" db="EMBL/GenBank/DDBJ databases">
        <title>Phylogenomic resolution of chytrid fungi.</title>
        <authorList>
            <person name="Stajich J.E."/>
            <person name="Amses K."/>
            <person name="Simmons R."/>
            <person name="Seto K."/>
            <person name="Myers J."/>
            <person name="Bonds A."/>
            <person name="Quandt C.A."/>
            <person name="Barry K."/>
            <person name="Liu P."/>
            <person name="Grigoriev I."/>
            <person name="Longcore J.E."/>
            <person name="James T.Y."/>
        </authorList>
    </citation>
    <scope>NUCLEOTIDE SEQUENCE</scope>
    <source>
        <strain evidence="7">JEL0513</strain>
    </source>
</reference>
<evidence type="ECO:0000256" key="2">
    <source>
        <dbReference type="ARBA" id="ARBA00022499"/>
    </source>
</evidence>
<dbReference type="Proteomes" id="UP001211907">
    <property type="component" value="Unassembled WGS sequence"/>
</dbReference>
<evidence type="ECO:0000313" key="7">
    <source>
        <dbReference type="EMBL" id="KAJ3133273.1"/>
    </source>
</evidence>
<comment type="caution">
    <text evidence="7">The sequence shown here is derived from an EMBL/GenBank/DDBJ whole genome shotgun (WGS) entry which is preliminary data.</text>
</comment>
<dbReference type="Pfam" id="PF10557">
    <property type="entry name" value="Cullin_Nedd8"/>
    <property type="match status" value="1"/>
</dbReference>
<keyword evidence="8" id="KW-1185">Reference proteome</keyword>
<evidence type="ECO:0000259" key="6">
    <source>
        <dbReference type="PROSITE" id="PS50069"/>
    </source>
</evidence>
<dbReference type="GO" id="GO:0031625">
    <property type="term" value="F:ubiquitin protein ligase binding"/>
    <property type="evidence" value="ECO:0007669"/>
    <property type="project" value="InterPro"/>
</dbReference>
<dbReference type="PANTHER" id="PTHR11932">
    <property type="entry name" value="CULLIN"/>
    <property type="match status" value="1"/>
</dbReference>
<dbReference type="Pfam" id="PF26557">
    <property type="entry name" value="Cullin_AB"/>
    <property type="match status" value="1"/>
</dbReference>